<organism evidence="1">
    <name type="scientific">marine sediment metagenome</name>
    <dbReference type="NCBI Taxonomy" id="412755"/>
    <lineage>
        <taxon>unclassified sequences</taxon>
        <taxon>metagenomes</taxon>
        <taxon>ecological metagenomes</taxon>
    </lineage>
</organism>
<name>X1T5N1_9ZZZZ</name>
<reference evidence="1" key="1">
    <citation type="journal article" date="2014" name="Front. Microbiol.">
        <title>High frequency of phylogenetically diverse reductive dehalogenase-homologous genes in deep subseafloor sedimentary metagenomes.</title>
        <authorList>
            <person name="Kawai M."/>
            <person name="Futagami T."/>
            <person name="Toyoda A."/>
            <person name="Takaki Y."/>
            <person name="Nishi S."/>
            <person name="Hori S."/>
            <person name="Arai W."/>
            <person name="Tsubouchi T."/>
            <person name="Morono Y."/>
            <person name="Uchiyama I."/>
            <person name="Ito T."/>
            <person name="Fujiyama A."/>
            <person name="Inagaki F."/>
            <person name="Takami H."/>
        </authorList>
    </citation>
    <scope>NUCLEOTIDE SEQUENCE</scope>
    <source>
        <strain evidence="1">Expedition CK06-06</strain>
    </source>
</reference>
<gene>
    <name evidence="1" type="ORF">S12H4_12900</name>
</gene>
<dbReference type="EMBL" id="BARW01006154">
    <property type="protein sequence ID" value="GAI86696.1"/>
    <property type="molecule type" value="Genomic_DNA"/>
</dbReference>
<accession>X1T5N1</accession>
<sequence>MMYEAAMEILINDEEVKQLWDRQDQAHESESIDIELIEDECCARISL</sequence>
<comment type="caution">
    <text evidence="1">The sequence shown here is derived from an EMBL/GenBank/DDBJ whole genome shotgun (WGS) entry which is preliminary data.</text>
</comment>
<protein>
    <submittedName>
        <fullName evidence="1">Uncharacterized protein</fullName>
    </submittedName>
</protein>
<evidence type="ECO:0000313" key="1">
    <source>
        <dbReference type="EMBL" id="GAI86696.1"/>
    </source>
</evidence>
<dbReference type="AlphaFoldDB" id="X1T5N1"/>
<proteinExistence type="predicted"/>